<evidence type="ECO:0000256" key="3">
    <source>
        <dbReference type="SAM" id="MobiDB-lite"/>
    </source>
</evidence>
<evidence type="ECO:0000256" key="2">
    <source>
        <dbReference type="PROSITE-ProRule" id="PRU00191"/>
    </source>
</evidence>
<evidence type="ECO:0000313" key="6">
    <source>
        <dbReference type="Proteomes" id="UP001202328"/>
    </source>
</evidence>
<dbReference type="Proteomes" id="UP001202328">
    <property type="component" value="Unassembled WGS sequence"/>
</dbReference>
<organism evidence="5 6">
    <name type="scientific">Papaver atlanticum</name>
    <dbReference type="NCBI Taxonomy" id="357466"/>
    <lineage>
        <taxon>Eukaryota</taxon>
        <taxon>Viridiplantae</taxon>
        <taxon>Streptophyta</taxon>
        <taxon>Embryophyta</taxon>
        <taxon>Tracheophyta</taxon>
        <taxon>Spermatophyta</taxon>
        <taxon>Magnoliopsida</taxon>
        <taxon>Ranunculales</taxon>
        <taxon>Papaveraceae</taxon>
        <taxon>Papaveroideae</taxon>
        <taxon>Papaver</taxon>
    </lineage>
</organism>
<dbReference type="InterPro" id="IPR036860">
    <property type="entry name" value="SH2_dom_sf"/>
</dbReference>
<reference evidence="5" key="1">
    <citation type="submission" date="2022-04" db="EMBL/GenBank/DDBJ databases">
        <title>A functionally conserved STORR gene fusion in Papaver species that diverged 16.8 million years ago.</title>
        <authorList>
            <person name="Catania T."/>
        </authorList>
    </citation>
    <scope>NUCLEOTIDE SEQUENCE</scope>
    <source>
        <strain evidence="5">S-188037</strain>
    </source>
</reference>
<evidence type="ECO:0000256" key="1">
    <source>
        <dbReference type="ARBA" id="ARBA00022999"/>
    </source>
</evidence>
<dbReference type="Gene3D" id="3.30.505.10">
    <property type="entry name" value="SH2 domain"/>
    <property type="match status" value="1"/>
</dbReference>
<keyword evidence="1 2" id="KW-0727">SH2 domain</keyword>
<dbReference type="InterPro" id="IPR000980">
    <property type="entry name" value="SH2"/>
</dbReference>
<evidence type="ECO:0000259" key="4">
    <source>
        <dbReference type="PROSITE" id="PS50001"/>
    </source>
</evidence>
<gene>
    <name evidence="5" type="ORF">MKW98_024831</name>
</gene>
<protein>
    <recommendedName>
        <fullName evidence="4">SH2 domain-containing protein</fullName>
    </recommendedName>
</protein>
<feature type="domain" description="SH2" evidence="4">
    <location>
        <begin position="620"/>
        <end position="716"/>
    </location>
</feature>
<dbReference type="SUPFAM" id="SSF55550">
    <property type="entry name" value="SH2 domain"/>
    <property type="match status" value="1"/>
</dbReference>
<feature type="region of interest" description="Disordered" evidence="3">
    <location>
        <begin position="361"/>
        <end position="394"/>
    </location>
</feature>
<dbReference type="GO" id="GO:0003700">
    <property type="term" value="F:DNA-binding transcription factor activity"/>
    <property type="evidence" value="ECO:0007669"/>
    <property type="project" value="InterPro"/>
</dbReference>
<feature type="region of interest" description="Disordered" evidence="3">
    <location>
        <begin position="410"/>
        <end position="449"/>
    </location>
</feature>
<keyword evidence="6" id="KW-1185">Reference proteome</keyword>
<name>A0AAD4T4Q8_9MAGN</name>
<sequence>MAAATTTATVVEASPEEDYTSLNDLKIEIDKEKDTFSLCIWIYLLSSTSSPAIIIRQIHSGVEGDAPFLVLNKEKKLALLPLLFLHKEATQSGDSFLWSKVPSVSTEFEFPLEKWVHVGCEVSANAVRLHVDGVWVGENPLTSFSKDDDSGVDKLKSLTLAGSNGDNQEVQGYVHYPQILPPTSSINGHFVENPPVALSIDYSSTYEIEEGEDGVWNIIGGKASCRRNFSLDVVLLDAFSHPVNKEMEVVASLQYADNGLPVEKPNDAEAPLLTSYDGIEFASSARPSKLIHGRATFKLKISQLSSKCDNRLFRLHFGSARSGKYPFLEAFSHPVRCISRSRNNRMTSVAWAKATSAIHPPGGSQTMVLDDEFPQHNNGDSHPSTLGLIVSPNPKRVKVGGEMQSVRSQADLNADHSQNNKQGDNAFEATEERRPENLDESDNTLSDTESVQARKLNSVLTSSYNTISDFTIFKYCLGGINDRLLLLKEIVSSATNQEIMNFAQQITIYTGCSHHRYPISIAKALVQEGNDTWFSISKGSRQVLWKDAIFEIEQKFMKISRGTTRSLTTQDLELLRRIAGCGDNMTQENFDKMWHWLYPVAFTLSRDWINATWGCISPKWIEGLITKEEAEASLRGPRGCQEPGTFILRFPTSRSWPHPDAGSLIVTYVGADYTLHHRLLALENRELDQKPLQVLLLAEPQLTSLGRVARGITMFA</sequence>
<dbReference type="EMBL" id="JAJJMB010005149">
    <property type="protein sequence ID" value="KAI3940424.1"/>
    <property type="molecule type" value="Genomic_DNA"/>
</dbReference>
<dbReference type="Pfam" id="PF13385">
    <property type="entry name" value="Laminin_G_3"/>
    <property type="match status" value="1"/>
</dbReference>
<evidence type="ECO:0000313" key="5">
    <source>
        <dbReference type="EMBL" id="KAI3940424.1"/>
    </source>
</evidence>
<comment type="caution">
    <text evidence="5">The sequence shown here is derived from an EMBL/GenBank/DDBJ whole genome shotgun (WGS) entry which is preliminary data.</text>
</comment>
<proteinExistence type="predicted"/>
<dbReference type="PROSITE" id="PS50001">
    <property type="entry name" value="SH2"/>
    <property type="match status" value="1"/>
</dbReference>
<dbReference type="AlphaFoldDB" id="A0AAD4T4Q8"/>
<dbReference type="PANTHER" id="PTHR11801">
    <property type="entry name" value="SIGNAL TRANSDUCER AND ACTIVATOR OF TRANSCRIPTION"/>
    <property type="match status" value="1"/>
</dbReference>
<dbReference type="InterPro" id="IPR013320">
    <property type="entry name" value="ConA-like_dom_sf"/>
</dbReference>
<feature type="compositionally biased region" description="Polar residues" evidence="3">
    <location>
        <begin position="410"/>
        <end position="423"/>
    </location>
</feature>
<accession>A0AAD4T4Q8</accession>
<dbReference type="InterPro" id="IPR001217">
    <property type="entry name" value="STAT"/>
</dbReference>
<dbReference type="SUPFAM" id="SSF49899">
    <property type="entry name" value="Concanavalin A-like lectins/glucanases"/>
    <property type="match status" value="1"/>
</dbReference>
<dbReference type="GO" id="GO:0007165">
    <property type="term" value="P:signal transduction"/>
    <property type="evidence" value="ECO:0007669"/>
    <property type="project" value="InterPro"/>
</dbReference>
<feature type="compositionally biased region" description="Polar residues" evidence="3">
    <location>
        <begin position="375"/>
        <end position="384"/>
    </location>
</feature>